<organism evidence="1 2">
    <name type="scientific">Microvirga vignae</name>
    <dbReference type="NCBI Taxonomy" id="1225564"/>
    <lineage>
        <taxon>Bacteria</taxon>
        <taxon>Pseudomonadati</taxon>
        <taxon>Pseudomonadota</taxon>
        <taxon>Alphaproteobacteria</taxon>
        <taxon>Hyphomicrobiales</taxon>
        <taxon>Methylobacteriaceae</taxon>
        <taxon>Microvirga</taxon>
    </lineage>
</organism>
<dbReference type="PANTHER" id="PTHR43434">
    <property type="entry name" value="PHOSPHOGLYCOLATE PHOSPHATASE"/>
    <property type="match status" value="1"/>
</dbReference>
<accession>A0A0H1RJ31</accession>
<keyword evidence="1" id="KW-0378">Hydrolase</keyword>
<protein>
    <submittedName>
        <fullName evidence="1">HAD family hydrolase</fullName>
    </submittedName>
</protein>
<dbReference type="Pfam" id="PF13419">
    <property type="entry name" value="HAD_2"/>
    <property type="match status" value="1"/>
</dbReference>
<proteinExistence type="predicted"/>
<dbReference type="SFLD" id="SFLDG01129">
    <property type="entry name" value="C1.5:_HAD__Beta-PGM__Phosphata"/>
    <property type="match status" value="1"/>
</dbReference>
<name>A0A0H1RJ31_9HYPH</name>
<evidence type="ECO:0000313" key="1">
    <source>
        <dbReference type="EMBL" id="KLK95044.1"/>
    </source>
</evidence>
<reference evidence="1 2" key="1">
    <citation type="submission" date="2015-05" db="EMBL/GenBank/DDBJ databases">
        <title>Draft genome sequence of Microvirga vignae strain BR3299, a novel nitrogen fixing bacteria isolated from Brazil semi-aired region.</title>
        <authorList>
            <person name="Zilli J.E."/>
            <person name="Passos S.R."/>
            <person name="Leite J."/>
            <person name="Baldani J.I."/>
            <person name="Xavier G.R."/>
            <person name="Rumjaneck N.G."/>
            <person name="Simoes-Araujo J.L."/>
        </authorList>
    </citation>
    <scope>NUCLEOTIDE SEQUENCE [LARGE SCALE GENOMIC DNA]</scope>
    <source>
        <strain evidence="1 2">BR3299</strain>
    </source>
</reference>
<dbReference type="Gene3D" id="1.10.150.240">
    <property type="entry name" value="Putative phosphatase, domain 2"/>
    <property type="match status" value="1"/>
</dbReference>
<evidence type="ECO:0000313" key="2">
    <source>
        <dbReference type="Proteomes" id="UP000035489"/>
    </source>
</evidence>
<dbReference type="InterPro" id="IPR023198">
    <property type="entry name" value="PGP-like_dom2"/>
</dbReference>
<dbReference type="GO" id="GO:0005829">
    <property type="term" value="C:cytosol"/>
    <property type="evidence" value="ECO:0007669"/>
    <property type="project" value="TreeGrafter"/>
</dbReference>
<dbReference type="PATRIC" id="fig|1225564.3.peg.2212"/>
<dbReference type="InterPro" id="IPR041492">
    <property type="entry name" value="HAD_2"/>
</dbReference>
<dbReference type="GO" id="GO:0006281">
    <property type="term" value="P:DNA repair"/>
    <property type="evidence" value="ECO:0007669"/>
    <property type="project" value="TreeGrafter"/>
</dbReference>
<dbReference type="InterPro" id="IPR023214">
    <property type="entry name" value="HAD_sf"/>
</dbReference>
<sequence length="225" mass="24305">MKLILFDVDGTLVDSQNIIVASIRGAYRAYGMEPPGREKSLSIVGLSLVEAFKVLAGPDAPVEGMAQAYKDAYNVLRLDPANDAPLFPGASECIERLKSRDDVLLGLATGKSRKGVVQLIERHGWEGVFSTIQTADDAPSKPHPAMILQAMEELGVVQEETVMIGDSSYDMAMAKSASVLPIGVSWGFQPVDLLWETGARHIVDSYAELEPALRAFLSEPSYLPA</sequence>
<dbReference type="SFLD" id="SFLDS00003">
    <property type="entry name" value="Haloacid_Dehalogenase"/>
    <property type="match status" value="1"/>
</dbReference>
<dbReference type="OrthoDB" id="9782449at2"/>
<dbReference type="RefSeq" id="WP_047186957.1">
    <property type="nucleotide sequence ID" value="NZ_LCYG01000002.1"/>
</dbReference>
<dbReference type="Gene3D" id="3.40.50.1000">
    <property type="entry name" value="HAD superfamily/HAD-like"/>
    <property type="match status" value="1"/>
</dbReference>
<dbReference type="InterPro" id="IPR050155">
    <property type="entry name" value="HAD-like_hydrolase_sf"/>
</dbReference>
<dbReference type="SUPFAM" id="SSF56784">
    <property type="entry name" value="HAD-like"/>
    <property type="match status" value="1"/>
</dbReference>
<dbReference type="SFLD" id="SFLDG01135">
    <property type="entry name" value="C1.5.6:_HAD__Beta-PGM__Phospha"/>
    <property type="match status" value="1"/>
</dbReference>
<dbReference type="PANTHER" id="PTHR43434:SF24">
    <property type="entry name" value="HYDROLASE-RELATED"/>
    <property type="match status" value="1"/>
</dbReference>
<dbReference type="InterPro" id="IPR006439">
    <property type="entry name" value="HAD-SF_hydro_IA"/>
</dbReference>
<comment type="caution">
    <text evidence="1">The sequence shown here is derived from an EMBL/GenBank/DDBJ whole genome shotgun (WGS) entry which is preliminary data.</text>
</comment>
<dbReference type="GO" id="GO:0008967">
    <property type="term" value="F:phosphoglycolate phosphatase activity"/>
    <property type="evidence" value="ECO:0007669"/>
    <property type="project" value="TreeGrafter"/>
</dbReference>
<dbReference type="InterPro" id="IPR036412">
    <property type="entry name" value="HAD-like_sf"/>
</dbReference>
<gene>
    <name evidence="1" type="ORF">AA309_00135</name>
</gene>
<dbReference type="EMBL" id="LCYG01000002">
    <property type="protein sequence ID" value="KLK95044.1"/>
    <property type="molecule type" value="Genomic_DNA"/>
</dbReference>
<dbReference type="Proteomes" id="UP000035489">
    <property type="component" value="Unassembled WGS sequence"/>
</dbReference>
<dbReference type="AlphaFoldDB" id="A0A0H1RJ31"/>
<keyword evidence="2" id="KW-1185">Reference proteome</keyword>
<dbReference type="NCBIfam" id="TIGR01549">
    <property type="entry name" value="HAD-SF-IA-v1"/>
    <property type="match status" value="1"/>
</dbReference>
<dbReference type="STRING" id="1225564.AA309_00135"/>